<dbReference type="AlphaFoldDB" id="A0A0C2XF57"/>
<dbReference type="InterPro" id="IPR036249">
    <property type="entry name" value="Thioredoxin-like_sf"/>
</dbReference>
<dbReference type="Gene3D" id="3.40.30.10">
    <property type="entry name" value="Glutaredoxin"/>
    <property type="match status" value="1"/>
</dbReference>
<reference evidence="2 3" key="1">
    <citation type="submission" date="2014-04" db="EMBL/GenBank/DDBJ databases">
        <authorList>
            <consortium name="DOE Joint Genome Institute"/>
            <person name="Kuo A."/>
            <person name="Zuccaro A."/>
            <person name="Kohler A."/>
            <person name="Nagy L.G."/>
            <person name="Floudas D."/>
            <person name="Copeland A."/>
            <person name="Barry K.W."/>
            <person name="Cichocki N."/>
            <person name="Veneault-Fourrey C."/>
            <person name="LaButti K."/>
            <person name="Lindquist E.A."/>
            <person name="Lipzen A."/>
            <person name="Lundell T."/>
            <person name="Morin E."/>
            <person name="Murat C."/>
            <person name="Sun H."/>
            <person name="Tunlid A."/>
            <person name="Henrissat B."/>
            <person name="Grigoriev I.V."/>
            <person name="Hibbett D.S."/>
            <person name="Martin F."/>
            <person name="Nordberg H.P."/>
            <person name="Cantor M.N."/>
            <person name="Hua S.X."/>
        </authorList>
    </citation>
    <scope>NUCLEOTIDE SEQUENCE [LARGE SCALE GENOMIC DNA]</scope>
    <source>
        <strain evidence="2 3">MAFF 305830</strain>
    </source>
</reference>
<organism evidence="2 3">
    <name type="scientific">Serendipita vermifera MAFF 305830</name>
    <dbReference type="NCBI Taxonomy" id="933852"/>
    <lineage>
        <taxon>Eukaryota</taxon>
        <taxon>Fungi</taxon>
        <taxon>Dikarya</taxon>
        <taxon>Basidiomycota</taxon>
        <taxon>Agaricomycotina</taxon>
        <taxon>Agaricomycetes</taxon>
        <taxon>Sebacinales</taxon>
        <taxon>Serendipitaceae</taxon>
        <taxon>Serendipita</taxon>
    </lineage>
</organism>
<dbReference type="CDD" id="cd03062">
    <property type="entry name" value="TRX_Fd_Sucrase"/>
    <property type="match status" value="1"/>
</dbReference>
<name>A0A0C2XF57_SERVB</name>
<accession>A0A0C2XF57</accession>
<sequence length="374" mass="42071">MRRYRFPLLIFRRHQSTTSSLPRSASEDLSTLRAALRGTVPAHQALLLLHTKTPPEEWPTNVGSVSPLLHEIQAHIKEFNGKVLMCYPGDDEMRSKATHLITSGRYQDYRHYTGTFFTKLTPPFDIPLLNKDLLPQFLRFFKARMQTGVNVASVLPGASGTDYGAAQTLQARSLLQSSILSQQVDRKRVKKTWILVCTHGARDCRCGDRGSVVVRLMREYLRAKPALAAQVVIGEVSHVGGHRYAPNILVYPHGEWYGTLQPEQVESFMDSLLAAHDESLMTELEGKESLSGPSSPLWRGSWFDHPGTPTRLLRDTHEDPGVRQVPAQTEDEQRALARARLELMRDERELNASQNLAEEEGEWGTDLDRLGRGG</sequence>
<dbReference type="OrthoDB" id="10253744at2759"/>
<dbReference type="PANTHER" id="PTHR31902">
    <property type="entry name" value="ACTIN PATCHES DISTAL PROTEIN 1"/>
    <property type="match status" value="1"/>
</dbReference>
<dbReference type="SUPFAM" id="SSF52833">
    <property type="entry name" value="Thioredoxin-like"/>
    <property type="match status" value="1"/>
</dbReference>
<evidence type="ECO:0000256" key="1">
    <source>
        <dbReference type="SAM" id="MobiDB-lite"/>
    </source>
</evidence>
<evidence type="ECO:0008006" key="4">
    <source>
        <dbReference type="Google" id="ProtNLM"/>
    </source>
</evidence>
<dbReference type="STRING" id="933852.A0A0C2XF57"/>
<proteinExistence type="predicted"/>
<reference evidence="3" key="2">
    <citation type="submission" date="2015-01" db="EMBL/GenBank/DDBJ databases">
        <title>Evolutionary Origins and Diversification of the Mycorrhizal Mutualists.</title>
        <authorList>
            <consortium name="DOE Joint Genome Institute"/>
            <consortium name="Mycorrhizal Genomics Consortium"/>
            <person name="Kohler A."/>
            <person name="Kuo A."/>
            <person name="Nagy L.G."/>
            <person name="Floudas D."/>
            <person name="Copeland A."/>
            <person name="Barry K.W."/>
            <person name="Cichocki N."/>
            <person name="Veneault-Fourrey C."/>
            <person name="LaButti K."/>
            <person name="Lindquist E.A."/>
            <person name="Lipzen A."/>
            <person name="Lundell T."/>
            <person name="Morin E."/>
            <person name="Murat C."/>
            <person name="Riley R."/>
            <person name="Ohm R."/>
            <person name="Sun H."/>
            <person name="Tunlid A."/>
            <person name="Henrissat B."/>
            <person name="Grigoriev I.V."/>
            <person name="Hibbett D.S."/>
            <person name="Martin F."/>
        </authorList>
    </citation>
    <scope>NUCLEOTIDE SEQUENCE [LARGE SCALE GENOMIC DNA]</scope>
    <source>
        <strain evidence="3">MAFF 305830</strain>
    </source>
</reference>
<dbReference type="HOGENOM" id="CLU_740018_0_0_1"/>
<protein>
    <recommendedName>
        <fullName evidence="4">Sucrase/ferredoxin-like-domain-containing protein</fullName>
    </recommendedName>
</protein>
<gene>
    <name evidence="2" type="ORF">M408DRAFT_24150</name>
</gene>
<evidence type="ECO:0000313" key="2">
    <source>
        <dbReference type="EMBL" id="KIM27777.1"/>
    </source>
</evidence>
<dbReference type="Pfam" id="PF06999">
    <property type="entry name" value="Suc_Fer-like"/>
    <property type="match status" value="1"/>
</dbReference>
<dbReference type="EMBL" id="KN824296">
    <property type="protein sequence ID" value="KIM27777.1"/>
    <property type="molecule type" value="Genomic_DNA"/>
</dbReference>
<keyword evidence="3" id="KW-1185">Reference proteome</keyword>
<dbReference type="Proteomes" id="UP000054097">
    <property type="component" value="Unassembled WGS sequence"/>
</dbReference>
<feature type="region of interest" description="Disordered" evidence="1">
    <location>
        <begin position="351"/>
        <end position="374"/>
    </location>
</feature>
<evidence type="ECO:0000313" key="3">
    <source>
        <dbReference type="Proteomes" id="UP000054097"/>
    </source>
</evidence>
<dbReference type="InterPro" id="IPR009737">
    <property type="entry name" value="Aim32/Apd1-like"/>
</dbReference>